<evidence type="ECO:0000313" key="1">
    <source>
        <dbReference type="EMBL" id="GGR16672.1"/>
    </source>
</evidence>
<gene>
    <name evidence="1" type="ORF">GCM10010196_06770</name>
</gene>
<dbReference type="EMBL" id="BMRJ01000001">
    <property type="protein sequence ID" value="GGR16672.1"/>
    <property type="molecule type" value="Genomic_DNA"/>
</dbReference>
<evidence type="ECO:0000313" key="2">
    <source>
        <dbReference type="Proteomes" id="UP000610303"/>
    </source>
</evidence>
<protein>
    <submittedName>
        <fullName evidence="1">Uncharacterized protein</fullName>
    </submittedName>
</protein>
<comment type="caution">
    <text evidence="1">The sequence shown here is derived from an EMBL/GenBank/DDBJ whole genome shotgun (WGS) entry which is preliminary data.</text>
</comment>
<keyword evidence="2" id="KW-1185">Reference proteome</keyword>
<reference evidence="1" key="1">
    <citation type="journal article" date="2014" name="Int. J. Syst. Evol. Microbiol.">
        <title>Complete genome sequence of Corynebacterium casei LMG S-19264T (=DSM 44701T), isolated from a smear-ripened cheese.</title>
        <authorList>
            <consortium name="US DOE Joint Genome Institute (JGI-PGF)"/>
            <person name="Walter F."/>
            <person name="Albersmeier A."/>
            <person name="Kalinowski J."/>
            <person name="Ruckert C."/>
        </authorList>
    </citation>
    <scope>NUCLEOTIDE SEQUENCE</scope>
    <source>
        <strain evidence="1">JCM 3346</strain>
    </source>
</reference>
<reference evidence="1" key="2">
    <citation type="submission" date="2020-09" db="EMBL/GenBank/DDBJ databases">
        <authorList>
            <person name="Sun Q."/>
            <person name="Ohkuma M."/>
        </authorList>
    </citation>
    <scope>NUCLEOTIDE SEQUENCE</scope>
    <source>
        <strain evidence="1">JCM 3346</strain>
    </source>
</reference>
<sequence length="226" mass="25264">MRISKDQVIAGVPAEHARALVRLFRHGGYTERAEQLVGAAAYDVLSALAQDGYLEHSTDGRDHLWETTMAGSALAQASLAKPITRTTADRLIEQLLHRARTFNADPSYLVSAGRLTVFGSYLDPTIERLGDVDIELHIYRRPTPPGTDFTTAARDYATNSGRTFNSYLDFLFWPDRELHLALRNRSTALSITQQDVTRFTQNTKTIYDIADDPEALPAARVETEIR</sequence>
<accession>A0A918F7L3</accession>
<dbReference type="Proteomes" id="UP000610303">
    <property type="component" value="Unassembled WGS sequence"/>
</dbReference>
<dbReference type="AlphaFoldDB" id="A0A918F7L3"/>
<name>A0A918F7L3_AGRME</name>
<proteinExistence type="predicted"/>
<dbReference type="RefSeq" id="WP_189083876.1">
    <property type="nucleotide sequence ID" value="NZ_BMRJ01000001.1"/>
</dbReference>
<organism evidence="1 2">
    <name type="scientific">Agromyces mediolanus</name>
    <name type="common">Corynebacterium mediolanum</name>
    <dbReference type="NCBI Taxonomy" id="41986"/>
    <lineage>
        <taxon>Bacteria</taxon>
        <taxon>Bacillati</taxon>
        <taxon>Actinomycetota</taxon>
        <taxon>Actinomycetes</taxon>
        <taxon>Micrococcales</taxon>
        <taxon>Microbacteriaceae</taxon>
        <taxon>Agromyces</taxon>
    </lineage>
</organism>